<dbReference type="Gene3D" id="1.20.1530.20">
    <property type="match status" value="1"/>
</dbReference>
<evidence type="ECO:0000256" key="4">
    <source>
        <dbReference type="ARBA" id="ARBA00022692"/>
    </source>
</evidence>
<feature type="transmembrane region" description="Helical" evidence="11">
    <location>
        <begin position="90"/>
        <end position="112"/>
    </location>
</feature>
<evidence type="ECO:0000259" key="13">
    <source>
        <dbReference type="Pfam" id="PF23256"/>
    </source>
</evidence>
<evidence type="ECO:0000256" key="1">
    <source>
        <dbReference type="ARBA" id="ARBA00004141"/>
    </source>
</evidence>
<comment type="similarity">
    <text evidence="9">Belongs to the monovalent cation:proton antiporter 2 (CPA2) transporter (TC 2.A.37) family. CHX (TC 2.A.37.4) subfamily.</text>
</comment>
<feature type="domain" description="Cation/H+ exchanger transmembrane" evidence="12">
    <location>
        <begin position="39"/>
        <end position="425"/>
    </location>
</feature>
<dbReference type="InterPro" id="IPR038770">
    <property type="entry name" value="Na+/solute_symporter_sf"/>
</dbReference>
<feature type="transmembrane region" description="Helical" evidence="11">
    <location>
        <begin position="159"/>
        <end position="183"/>
    </location>
</feature>
<comment type="caution">
    <text evidence="15">The sequence shown here is derived from an EMBL/GenBank/DDBJ whole genome shotgun (WGS) entry which is preliminary data.</text>
</comment>
<feature type="transmembrane region" description="Helical" evidence="11">
    <location>
        <begin position="30"/>
        <end position="52"/>
    </location>
</feature>
<dbReference type="EMBL" id="JBJQOH010000007">
    <property type="protein sequence ID" value="KAL3681345.1"/>
    <property type="molecule type" value="Genomic_DNA"/>
</dbReference>
<dbReference type="Pfam" id="PF00999">
    <property type="entry name" value="Na_H_Exchanger"/>
    <property type="match status" value="1"/>
</dbReference>
<keyword evidence="16" id="KW-1185">Reference proteome</keyword>
<proteinExistence type="inferred from homology"/>
<evidence type="ECO:0000313" key="16">
    <source>
        <dbReference type="Proteomes" id="UP001633002"/>
    </source>
</evidence>
<feature type="transmembrane region" description="Helical" evidence="11">
    <location>
        <begin position="227"/>
        <end position="255"/>
    </location>
</feature>
<accession>A0ABD3GQ57</accession>
<evidence type="ECO:0000256" key="6">
    <source>
        <dbReference type="ARBA" id="ARBA00022989"/>
    </source>
</evidence>
<dbReference type="AlphaFoldDB" id="A0ABD3GQ57"/>
<protein>
    <recommendedName>
        <fullName evidence="17">Cation/H+ exchanger domain-containing protein</fullName>
    </recommendedName>
</protein>
<gene>
    <name evidence="15" type="ORF">R1sor_024301</name>
</gene>
<dbReference type="InterPro" id="IPR006153">
    <property type="entry name" value="Cation/H_exchanger_TM"/>
</dbReference>
<keyword evidence="5" id="KW-0630">Potassium</keyword>
<keyword evidence="7" id="KW-0406">Ion transport</keyword>
<keyword evidence="4 11" id="KW-0812">Transmembrane</keyword>
<feature type="transmembrane region" description="Helical" evidence="11">
    <location>
        <begin position="124"/>
        <end position="147"/>
    </location>
</feature>
<feature type="transmembrane region" description="Helical" evidence="11">
    <location>
        <begin position="59"/>
        <end position="78"/>
    </location>
</feature>
<evidence type="ECO:0000313" key="15">
    <source>
        <dbReference type="EMBL" id="KAL3681345.1"/>
    </source>
</evidence>
<reference evidence="15 16" key="1">
    <citation type="submission" date="2024-09" db="EMBL/GenBank/DDBJ databases">
        <title>Chromosome-scale assembly of Riccia sorocarpa.</title>
        <authorList>
            <person name="Paukszto L."/>
        </authorList>
    </citation>
    <scope>NUCLEOTIDE SEQUENCE [LARGE SCALE GENOMIC DNA]</scope>
    <source>
        <strain evidence="15">LP-2024</strain>
        <tissue evidence="15">Aerial parts of the thallus</tissue>
    </source>
</reference>
<evidence type="ECO:0000256" key="7">
    <source>
        <dbReference type="ARBA" id="ARBA00023065"/>
    </source>
</evidence>
<evidence type="ECO:0008006" key="17">
    <source>
        <dbReference type="Google" id="ProtNLM"/>
    </source>
</evidence>
<feature type="transmembrane region" description="Helical" evidence="11">
    <location>
        <begin position="195"/>
        <end position="215"/>
    </location>
</feature>
<evidence type="ECO:0000256" key="2">
    <source>
        <dbReference type="ARBA" id="ARBA00022448"/>
    </source>
</evidence>
<organism evidence="15 16">
    <name type="scientific">Riccia sorocarpa</name>
    <dbReference type="NCBI Taxonomy" id="122646"/>
    <lineage>
        <taxon>Eukaryota</taxon>
        <taxon>Viridiplantae</taxon>
        <taxon>Streptophyta</taxon>
        <taxon>Embryophyta</taxon>
        <taxon>Marchantiophyta</taxon>
        <taxon>Marchantiopsida</taxon>
        <taxon>Marchantiidae</taxon>
        <taxon>Marchantiales</taxon>
        <taxon>Ricciaceae</taxon>
        <taxon>Riccia</taxon>
    </lineage>
</organism>
<evidence type="ECO:0000256" key="10">
    <source>
        <dbReference type="SAM" id="MobiDB-lite"/>
    </source>
</evidence>
<dbReference type="PANTHER" id="PTHR32468:SF0">
    <property type="entry name" value="K(+)_H(+) ANTIPORTER 1"/>
    <property type="match status" value="1"/>
</dbReference>
<dbReference type="InterPro" id="IPR050794">
    <property type="entry name" value="CPA2_transporter"/>
</dbReference>
<evidence type="ECO:0000256" key="9">
    <source>
        <dbReference type="ARBA" id="ARBA00038341"/>
    </source>
</evidence>
<dbReference type="InterPro" id="IPR057291">
    <property type="entry name" value="CHX17_2nd"/>
</dbReference>
<keyword evidence="8 11" id="KW-0472">Membrane</keyword>
<dbReference type="Proteomes" id="UP001633002">
    <property type="component" value="Unassembled WGS sequence"/>
</dbReference>
<evidence type="ECO:0000256" key="5">
    <source>
        <dbReference type="ARBA" id="ARBA00022958"/>
    </source>
</evidence>
<dbReference type="GO" id="GO:0006813">
    <property type="term" value="P:potassium ion transport"/>
    <property type="evidence" value="ECO:0007669"/>
    <property type="project" value="UniProtKB-KW"/>
</dbReference>
<evidence type="ECO:0000256" key="8">
    <source>
        <dbReference type="ARBA" id="ARBA00023136"/>
    </source>
</evidence>
<sequence>MSNSTSASLTDGSVTSMGFVSGDNPLHHSLLLLMVQIVVIVLFSRTVCFLFRPLRQPRVVAEIIGGILLGPTAVGRIPGFSDTIFPPSSLHILETVAEFGLMFFLFLVGLELDLRVLKKSGTRAMYVAAAGILLPFVLGVGVAMAVFKTMNLDKQHSSFGPFFLFMGVSLSITAFPVLARILAERKILSTPIGQVAISAAAFNDVSAWALLALAVAVTNSGSSPLVIVWVLVSGVVYLLVMFLLVRPIVFSLAYYKDPIPEVVIAMTFVLMLLSGFATDAIGIHVIFGAFIMGLIIPKDGPFAGLLIEKVEDYVSILLLPLYFTSSGLKTDLSSLNSLRALGVLVLVLATVLTGKVGGTVFVSRLQGMDYRSSFALGVLMASKGLVDLIVLNIGLSKGVINKELFATLVVVAIITTAMTTPLVMWIYEPAREKKAYNRRHIEPLGKNAKASANDKLRLLVCVHGMENVPGMMNLILMSKGRSTRLLGVDALHLMEFSERSSAIRMASLANAVDAPSDEECEEEGRRVVVGDTVNVALSTFSRVNRVKTRVSLTVSRLDSMHEDICSAAAATRANLIVLPFHKYPGPDGTFESRGNPGFRQVNFKVMENSPCSVAILADRGLGAHSPNSGQMHHVMVLFFGGPDDREALLFAQRMNAHGGVKLTVVHCILINNDSQATVKALGRLGSEDLREFLPDSGASGLLVQRYKKALFRGKDKVYDWFRAPWDEYSDTVEVASSEPSPKADSVNEKSPKTQATSVEKVQNLRRPSVKLRMDDLEMENEKQKDMKILGPVVSAAKQSSKLASVNEDARVPDSSFTSKVPTVKVVEMNDPKQALHDLFAEIGDCALVIAGLHLGRESAIQRTGDLDFALDSSEHDQGLGPVGNILISKELKLRSSVLVIRQHRPGVNESLGGMSDLRAVTEIPDGPGQ</sequence>
<feature type="transmembrane region" description="Helical" evidence="11">
    <location>
        <begin position="267"/>
        <end position="296"/>
    </location>
</feature>
<evidence type="ECO:0000259" key="14">
    <source>
        <dbReference type="Pfam" id="PF23259"/>
    </source>
</evidence>
<dbReference type="Pfam" id="PF23256">
    <property type="entry name" value="CHX17_2nd"/>
    <property type="match status" value="1"/>
</dbReference>
<comment type="subcellular location">
    <subcellularLocation>
        <location evidence="1">Membrane</location>
        <topology evidence="1">Multi-pass membrane protein</topology>
    </subcellularLocation>
</comment>
<dbReference type="Pfam" id="PF23259">
    <property type="entry name" value="CHX17_C"/>
    <property type="match status" value="1"/>
</dbReference>
<keyword evidence="6 11" id="KW-1133">Transmembrane helix</keyword>
<dbReference type="GO" id="GO:0016020">
    <property type="term" value="C:membrane"/>
    <property type="evidence" value="ECO:0007669"/>
    <property type="project" value="UniProtKB-SubCell"/>
</dbReference>
<feature type="transmembrane region" description="Helical" evidence="11">
    <location>
        <begin position="374"/>
        <end position="393"/>
    </location>
</feature>
<keyword evidence="3" id="KW-0633">Potassium transport</keyword>
<keyword evidence="2" id="KW-0813">Transport</keyword>
<dbReference type="PANTHER" id="PTHR32468">
    <property type="entry name" value="CATION/H + ANTIPORTER"/>
    <property type="match status" value="1"/>
</dbReference>
<dbReference type="Gene3D" id="3.40.50.12370">
    <property type="match status" value="1"/>
</dbReference>
<feature type="domain" description="Cation/H(+) antiporter central" evidence="13">
    <location>
        <begin position="485"/>
        <end position="624"/>
    </location>
</feature>
<evidence type="ECO:0000256" key="11">
    <source>
        <dbReference type="SAM" id="Phobius"/>
    </source>
</evidence>
<name>A0ABD3GQ57_9MARC</name>
<feature type="transmembrane region" description="Helical" evidence="11">
    <location>
        <begin position="405"/>
        <end position="427"/>
    </location>
</feature>
<feature type="domain" description="Cation/H(+) antiporter C-terminal" evidence="14">
    <location>
        <begin position="634"/>
        <end position="666"/>
    </location>
</feature>
<feature type="region of interest" description="Disordered" evidence="10">
    <location>
        <begin position="736"/>
        <end position="759"/>
    </location>
</feature>
<feature type="transmembrane region" description="Helical" evidence="11">
    <location>
        <begin position="340"/>
        <end position="362"/>
    </location>
</feature>
<dbReference type="InterPro" id="IPR057290">
    <property type="entry name" value="CHX17_C"/>
</dbReference>
<evidence type="ECO:0000259" key="12">
    <source>
        <dbReference type="Pfam" id="PF00999"/>
    </source>
</evidence>
<evidence type="ECO:0000256" key="3">
    <source>
        <dbReference type="ARBA" id="ARBA00022538"/>
    </source>
</evidence>